<dbReference type="GO" id="GO:0051301">
    <property type="term" value="P:cell division"/>
    <property type="evidence" value="ECO:0007669"/>
    <property type="project" value="UniProtKB-KW"/>
</dbReference>
<feature type="domain" description="Sororin C-terminal region" evidence="7">
    <location>
        <begin position="144"/>
        <end position="167"/>
    </location>
</feature>
<keyword evidence="9" id="KW-1185">Reference proteome</keyword>
<comment type="caution">
    <text evidence="8">The sequence shown here is derived from an EMBL/GenBank/DDBJ whole genome shotgun (WGS) entry which is preliminary data.</text>
</comment>
<evidence type="ECO:0000256" key="1">
    <source>
        <dbReference type="ARBA" id="ARBA00022618"/>
    </source>
</evidence>
<organism evidence="8 9">
    <name type="scientific">Stephania yunnanensis</name>
    <dbReference type="NCBI Taxonomy" id="152371"/>
    <lineage>
        <taxon>Eukaryota</taxon>
        <taxon>Viridiplantae</taxon>
        <taxon>Streptophyta</taxon>
        <taxon>Embryophyta</taxon>
        <taxon>Tracheophyta</taxon>
        <taxon>Spermatophyta</taxon>
        <taxon>Magnoliopsida</taxon>
        <taxon>Ranunculales</taxon>
        <taxon>Menispermaceae</taxon>
        <taxon>Menispermoideae</taxon>
        <taxon>Cissampelideae</taxon>
        <taxon>Stephania</taxon>
    </lineage>
</organism>
<evidence type="ECO:0000256" key="6">
    <source>
        <dbReference type="SAM" id="MobiDB-lite"/>
    </source>
</evidence>
<keyword evidence="4" id="KW-0131">Cell cycle</keyword>
<feature type="region of interest" description="Disordered" evidence="6">
    <location>
        <begin position="1"/>
        <end position="81"/>
    </location>
</feature>
<keyword evidence="2" id="KW-0498">Mitosis</keyword>
<dbReference type="PANTHER" id="PTHR35740:SF1">
    <property type="entry name" value="OS12G0111700 PROTEIN"/>
    <property type="match status" value="1"/>
</dbReference>
<dbReference type="GO" id="GO:0005634">
    <property type="term" value="C:nucleus"/>
    <property type="evidence" value="ECO:0007669"/>
    <property type="project" value="UniProtKB-SubCell"/>
</dbReference>
<accession>A0AAP0LBD6</accession>
<feature type="compositionally biased region" description="Polar residues" evidence="6">
    <location>
        <begin position="18"/>
        <end position="31"/>
    </location>
</feature>
<dbReference type="Pfam" id="PF25220">
    <property type="entry name" value="Sororin_C"/>
    <property type="match status" value="1"/>
</dbReference>
<evidence type="ECO:0000256" key="2">
    <source>
        <dbReference type="ARBA" id="ARBA00022776"/>
    </source>
</evidence>
<evidence type="ECO:0000259" key="7">
    <source>
        <dbReference type="Pfam" id="PF25220"/>
    </source>
</evidence>
<evidence type="ECO:0000313" key="9">
    <source>
        <dbReference type="Proteomes" id="UP001420932"/>
    </source>
</evidence>
<sequence length="191" mass="22066">MEVDQRQRRNPKRKPLSDRTNFNSTTLHPISNNKKTKKNKPLLLLHPATRIPRQPPEVENSSSVKDDDASTGSNVPPSPHTVSPLLLLRRNPWWLILCTTGGLLWTDQRIRESKSWRLCRSVVLSRKNQEYRKCLFSTSEQHTLPQDFIDKQRAYFAEVDAFELLEEEASENEMEELNRATNAVATDSTNQ</sequence>
<gene>
    <name evidence="8" type="ORF">Syun_000123</name>
</gene>
<dbReference type="EMBL" id="JBBNAF010000001">
    <property type="protein sequence ID" value="KAK9167983.1"/>
    <property type="molecule type" value="Genomic_DNA"/>
</dbReference>
<dbReference type="PANTHER" id="PTHR35740">
    <property type="entry name" value="OS12G0111700 PROTEIN"/>
    <property type="match status" value="1"/>
</dbReference>
<name>A0AAP0LBD6_9MAGN</name>
<dbReference type="InterPro" id="IPR057337">
    <property type="entry name" value="Sororin_C"/>
</dbReference>
<keyword evidence="3" id="KW-0539">Nucleus</keyword>
<evidence type="ECO:0000256" key="5">
    <source>
        <dbReference type="ARBA" id="ARBA00093465"/>
    </source>
</evidence>
<dbReference type="AlphaFoldDB" id="A0AAP0LBD6"/>
<protein>
    <recommendedName>
        <fullName evidence="7">Sororin C-terminal region domain-containing protein</fullName>
    </recommendedName>
</protein>
<evidence type="ECO:0000256" key="3">
    <source>
        <dbReference type="ARBA" id="ARBA00023242"/>
    </source>
</evidence>
<keyword evidence="1" id="KW-0132">Cell division</keyword>
<evidence type="ECO:0000256" key="4">
    <source>
        <dbReference type="ARBA" id="ARBA00023306"/>
    </source>
</evidence>
<reference evidence="8 9" key="1">
    <citation type="submission" date="2024-01" db="EMBL/GenBank/DDBJ databases">
        <title>Genome assemblies of Stephania.</title>
        <authorList>
            <person name="Yang L."/>
        </authorList>
    </citation>
    <scope>NUCLEOTIDE SEQUENCE [LARGE SCALE GENOMIC DNA]</scope>
    <source>
        <strain evidence="8">YNDBR</strain>
        <tissue evidence="8">Leaf</tissue>
    </source>
</reference>
<evidence type="ECO:0000313" key="8">
    <source>
        <dbReference type="EMBL" id="KAK9167983.1"/>
    </source>
</evidence>
<dbReference type="Proteomes" id="UP001420932">
    <property type="component" value="Unassembled WGS sequence"/>
</dbReference>
<comment type="similarity">
    <text evidence="5">Belongs to the sororin family.</text>
</comment>
<proteinExistence type="inferred from homology"/>